<name>M0QR75_9ACTN</name>
<comment type="caution">
    <text evidence="2">The sequence shown here is derived from an EMBL/GenBank/DDBJ whole genome shotgun (WGS) entry which is preliminary data.</text>
</comment>
<evidence type="ECO:0000313" key="3">
    <source>
        <dbReference type="Proteomes" id="UP000011666"/>
    </source>
</evidence>
<dbReference type="STRING" id="1223545.GS4_30_00180"/>
<protein>
    <recommendedName>
        <fullName evidence="1">ANTAR domain-containing protein</fullName>
    </recommendedName>
</protein>
<dbReference type="EMBL" id="BANX01000030">
    <property type="protein sequence ID" value="GAC69947.1"/>
    <property type="molecule type" value="Genomic_DNA"/>
</dbReference>
<dbReference type="Proteomes" id="UP000011666">
    <property type="component" value="Unassembled WGS sequence"/>
</dbReference>
<dbReference type="InterPro" id="IPR005561">
    <property type="entry name" value="ANTAR"/>
</dbReference>
<dbReference type="Pfam" id="PF03861">
    <property type="entry name" value="ANTAR"/>
    <property type="match status" value="1"/>
</dbReference>
<keyword evidence="3" id="KW-1185">Reference proteome</keyword>
<dbReference type="AlphaFoldDB" id="M0QR75"/>
<gene>
    <name evidence="2" type="ORF">GS4_30_00180</name>
</gene>
<reference evidence="2 3" key="1">
    <citation type="submission" date="2013-01" db="EMBL/GenBank/DDBJ databases">
        <title>Whole genome shotgun sequence of Gordonia soli NBRC 108243.</title>
        <authorList>
            <person name="Isaki-Nakamura S."/>
            <person name="Hosoyama A."/>
            <person name="Tsuchikane K."/>
            <person name="Ando Y."/>
            <person name="Baba S."/>
            <person name="Ohji S."/>
            <person name="Hamada M."/>
            <person name="Tamura T."/>
            <person name="Yamazoe A."/>
            <person name="Yamazaki S."/>
            <person name="Fujita N."/>
        </authorList>
    </citation>
    <scope>NUCLEOTIDE SEQUENCE [LARGE SCALE GENOMIC DNA]</scope>
    <source>
        <strain evidence="2 3">NBRC 108243</strain>
    </source>
</reference>
<accession>M0QR75</accession>
<dbReference type="InterPro" id="IPR011006">
    <property type="entry name" value="CheY-like_superfamily"/>
</dbReference>
<dbReference type="OrthoDB" id="9808408at2"/>
<organism evidence="2 3">
    <name type="scientific">Gordonia soli NBRC 108243</name>
    <dbReference type="NCBI Taxonomy" id="1223545"/>
    <lineage>
        <taxon>Bacteria</taxon>
        <taxon>Bacillati</taxon>
        <taxon>Actinomycetota</taxon>
        <taxon>Actinomycetes</taxon>
        <taxon>Mycobacteriales</taxon>
        <taxon>Gordoniaceae</taxon>
        <taxon>Gordonia</taxon>
    </lineage>
</organism>
<dbReference type="PROSITE" id="PS50921">
    <property type="entry name" value="ANTAR"/>
    <property type="match status" value="1"/>
</dbReference>
<proteinExistence type="predicted"/>
<dbReference type="GO" id="GO:0003723">
    <property type="term" value="F:RNA binding"/>
    <property type="evidence" value="ECO:0007669"/>
    <property type="project" value="InterPro"/>
</dbReference>
<evidence type="ECO:0000313" key="2">
    <source>
        <dbReference type="EMBL" id="GAC69947.1"/>
    </source>
</evidence>
<dbReference type="SMART" id="SM01012">
    <property type="entry name" value="ANTAR"/>
    <property type="match status" value="1"/>
</dbReference>
<sequence>MTADADASFVIRLAAELTAMPIDSTSLDDVLLAVVDIVARRFDSARAVELAVFAVHGDDVATARFGEPTLADGLVDPAGEVASVVVENVDLGDKGSVRWTMWTTEADDVSGRLFGIVANQTAPTVQAAVEMAQMRRALNTRDLIGQAKGMLMERYDVDADEAFALVTRLSQESNTKVAEVARLIVEAGPQG</sequence>
<dbReference type="InterPro" id="IPR036388">
    <property type="entry name" value="WH-like_DNA-bd_sf"/>
</dbReference>
<dbReference type="RefSeq" id="WP_007623512.1">
    <property type="nucleotide sequence ID" value="NZ_BANX01000030.1"/>
</dbReference>
<evidence type="ECO:0000259" key="1">
    <source>
        <dbReference type="PROSITE" id="PS50921"/>
    </source>
</evidence>
<dbReference type="eggNOG" id="COG3707">
    <property type="taxonomic scope" value="Bacteria"/>
</dbReference>
<dbReference type="SUPFAM" id="SSF52172">
    <property type="entry name" value="CheY-like"/>
    <property type="match status" value="1"/>
</dbReference>
<dbReference type="Gene3D" id="1.10.10.10">
    <property type="entry name" value="Winged helix-like DNA-binding domain superfamily/Winged helix DNA-binding domain"/>
    <property type="match status" value="1"/>
</dbReference>
<feature type="domain" description="ANTAR" evidence="1">
    <location>
        <begin position="124"/>
        <end position="185"/>
    </location>
</feature>